<dbReference type="HAMAP" id="MF_00906">
    <property type="entry name" value="ZapC"/>
    <property type="match status" value="1"/>
</dbReference>
<evidence type="ECO:0000259" key="8">
    <source>
        <dbReference type="Pfam" id="PF21083"/>
    </source>
</evidence>
<gene>
    <name evidence="5" type="primary">zapC</name>
    <name evidence="9" type="ORF">M998_0940</name>
</gene>
<dbReference type="OrthoDB" id="5765005at2"/>
<feature type="domain" description="Cell-division protein ZapC C-terminal" evidence="7">
    <location>
        <begin position="90"/>
        <end position="169"/>
    </location>
</feature>
<comment type="similarity">
    <text evidence="5 6">Belongs to the ZapC family.</text>
</comment>
<keyword evidence="3 5" id="KW-0717">Septation</keyword>
<feature type="domain" description="Cell-division protein ZapC N-terminal" evidence="8">
    <location>
        <begin position="2"/>
        <end position="89"/>
    </location>
</feature>
<dbReference type="InterPro" id="IPR009809">
    <property type="entry name" value="ZapC"/>
</dbReference>
<dbReference type="AlphaFoldDB" id="A0A1B7K0L4"/>
<dbReference type="Proteomes" id="UP000078224">
    <property type="component" value="Unassembled WGS sequence"/>
</dbReference>
<keyword evidence="1 5" id="KW-0963">Cytoplasm</keyword>
<accession>A0A1B7K0L4</accession>
<dbReference type="InterPro" id="IPR048373">
    <property type="entry name" value="ZapC_N"/>
</dbReference>
<dbReference type="PIRSF" id="PIRSF010252">
    <property type="entry name" value="ZapC"/>
    <property type="match status" value="1"/>
</dbReference>
<comment type="function">
    <text evidence="5 6">Contributes to the efficiency of the cell division process by stabilizing the polymeric form of the cell division protein FtsZ. Acts by promoting interactions between FtsZ protofilaments and suppressing the GTPase activity of FtsZ.</text>
</comment>
<proteinExistence type="inferred from homology"/>
<keyword evidence="2 5" id="KW-0132">Cell division</keyword>
<evidence type="ECO:0000256" key="3">
    <source>
        <dbReference type="ARBA" id="ARBA00023210"/>
    </source>
</evidence>
<dbReference type="InterPro" id="IPR048372">
    <property type="entry name" value="ZapC_C"/>
</dbReference>
<keyword evidence="10" id="KW-1185">Reference proteome</keyword>
<dbReference type="Pfam" id="PF07126">
    <property type="entry name" value="ZapC_C"/>
    <property type="match status" value="1"/>
</dbReference>
<reference evidence="9 10" key="1">
    <citation type="submission" date="2016-04" db="EMBL/GenBank/DDBJ databases">
        <title>ATOL: Assembling a taxonomically balanced genome-scale reconstruction of the evolutionary history of the Enterobacteriaceae.</title>
        <authorList>
            <person name="Plunkett G.III."/>
            <person name="Neeno-Eckwall E.C."/>
            <person name="Glasner J.D."/>
            <person name="Perna N.T."/>
        </authorList>
    </citation>
    <scope>NUCLEOTIDE SEQUENCE [LARGE SCALE GENOMIC DNA]</scope>
    <source>
        <strain evidence="9 10">ATCC 35613</strain>
    </source>
</reference>
<evidence type="ECO:0000256" key="5">
    <source>
        <dbReference type="HAMAP-Rule" id="MF_00906"/>
    </source>
</evidence>
<keyword evidence="4 5" id="KW-0131">Cell cycle</keyword>
<name>A0A1B7K0L4_9GAMM</name>
<dbReference type="EMBL" id="LXEW01000015">
    <property type="protein sequence ID" value="OAT53686.1"/>
    <property type="molecule type" value="Genomic_DNA"/>
</dbReference>
<evidence type="ECO:0000256" key="4">
    <source>
        <dbReference type="ARBA" id="ARBA00023306"/>
    </source>
</evidence>
<evidence type="ECO:0000256" key="1">
    <source>
        <dbReference type="ARBA" id="ARBA00022490"/>
    </source>
</evidence>
<evidence type="ECO:0000313" key="9">
    <source>
        <dbReference type="EMBL" id="OAT53686.1"/>
    </source>
</evidence>
<evidence type="ECO:0000259" key="7">
    <source>
        <dbReference type="Pfam" id="PF07126"/>
    </source>
</evidence>
<comment type="caution">
    <text evidence="9">The sequence shown here is derived from an EMBL/GenBank/DDBJ whole genome shotgun (WGS) entry which is preliminary data.</text>
</comment>
<dbReference type="RefSeq" id="WP_068442281.1">
    <property type="nucleotide sequence ID" value="NZ_LXEW01000015.1"/>
</dbReference>
<dbReference type="GO" id="GO:0000917">
    <property type="term" value="P:division septum assembly"/>
    <property type="evidence" value="ECO:0007669"/>
    <property type="project" value="UniProtKB-KW"/>
</dbReference>
<dbReference type="GO" id="GO:0043093">
    <property type="term" value="P:FtsZ-dependent cytokinesis"/>
    <property type="evidence" value="ECO:0007669"/>
    <property type="project" value="UniProtKB-UniRule"/>
</dbReference>
<comment type="subcellular location">
    <subcellularLocation>
        <location evidence="5 6">Cytoplasm</location>
    </subcellularLocation>
</comment>
<sequence>MKIKPDDHWRWYFDHDHDRVMLDLANGMIFRSCFPAKMLTAFARNEMPFSIEDAGEFYLFDEQAKRLNITHEERAELVLNSLVAFRFLKPQMPKSWYFSSLHCIDMPTQGQIIQVCLENTNSYSTFIIAEAGASASLCLLAEPQLELPDRILRFCDPIKIMNDRMMQYSSKAKRLLYGNAI</sequence>
<organism evidence="9 10">
    <name type="scientific">Providencia heimbachae ATCC 35613</name>
    <dbReference type="NCBI Taxonomy" id="1354272"/>
    <lineage>
        <taxon>Bacteria</taxon>
        <taxon>Pseudomonadati</taxon>
        <taxon>Pseudomonadota</taxon>
        <taxon>Gammaproteobacteria</taxon>
        <taxon>Enterobacterales</taxon>
        <taxon>Morganellaceae</taxon>
        <taxon>Providencia</taxon>
    </lineage>
</organism>
<evidence type="ECO:0000256" key="6">
    <source>
        <dbReference type="PIRNR" id="PIRNR010252"/>
    </source>
</evidence>
<dbReference type="Pfam" id="PF21083">
    <property type="entry name" value="ZapC_N"/>
    <property type="match status" value="1"/>
</dbReference>
<dbReference type="GO" id="GO:0005737">
    <property type="term" value="C:cytoplasm"/>
    <property type="evidence" value="ECO:0007669"/>
    <property type="project" value="UniProtKB-SubCell"/>
</dbReference>
<dbReference type="PATRIC" id="fig|1354272.4.peg.963"/>
<evidence type="ECO:0000313" key="10">
    <source>
        <dbReference type="Proteomes" id="UP000078224"/>
    </source>
</evidence>
<protein>
    <recommendedName>
        <fullName evidence="5 6">Cell division protein ZapC</fullName>
    </recommendedName>
</protein>
<evidence type="ECO:0000256" key="2">
    <source>
        <dbReference type="ARBA" id="ARBA00022618"/>
    </source>
</evidence>
<comment type="subunit">
    <text evidence="5">Interacts directly with FtsZ.</text>
</comment>